<evidence type="ECO:0000256" key="8">
    <source>
        <dbReference type="ARBA" id="ARBA00023235"/>
    </source>
</evidence>
<sequence>MQVLITGGAGYIGSHTVWTFQDAGETPVVLDNLTTGFDWSLPEDVPLYRGEVSDKDLVGQIIREHQIDAVIHFAGSIIVSESVANPLKYYRNNTVASQALLEACVENGVGRFVFSSTAAVYGIPDTNPVPEEAPLRPFTPYGTSKLMTERMLADTSAAHGLAYTALRYFNVSGADPKGRTGQSTLGATNLIKVACETAQGKRNAMTVFGTDYDTPDGSGVRDYIHVSDLAAAHKLALDRLRAGGESCILNCGYGRGFSVLEVVETVKQISNVDFPVEIGPRRQGDAAHVISDNSAILQTLAWKPQYADLGRIVSDALAWEQKLKHRNRI</sequence>
<comment type="subunit">
    <text evidence="10">Homodimer.</text>
</comment>
<evidence type="ECO:0000313" key="13">
    <source>
        <dbReference type="Proteomes" id="UP000320593"/>
    </source>
</evidence>
<protein>
    <recommendedName>
        <fullName evidence="6 10">UDP-glucose 4-epimerase</fullName>
        <ecNumber evidence="5 10">5.1.3.2</ecNumber>
    </recommendedName>
</protein>
<dbReference type="SUPFAM" id="SSF51735">
    <property type="entry name" value="NAD(P)-binding Rossmann-fold domains"/>
    <property type="match status" value="1"/>
</dbReference>
<evidence type="ECO:0000256" key="3">
    <source>
        <dbReference type="ARBA" id="ARBA00004947"/>
    </source>
</evidence>
<dbReference type="InterPro" id="IPR005886">
    <property type="entry name" value="UDP_G4E"/>
</dbReference>
<dbReference type="InterPro" id="IPR036291">
    <property type="entry name" value="NAD(P)-bd_dom_sf"/>
</dbReference>
<keyword evidence="9 10" id="KW-0119">Carbohydrate metabolism</keyword>
<dbReference type="UniPathway" id="UPA00214"/>
<gene>
    <name evidence="12" type="ORF">JM93_00987</name>
</gene>
<comment type="pathway">
    <text evidence="3 10">Carbohydrate metabolism; galactose metabolism.</text>
</comment>
<dbReference type="OrthoDB" id="9801785at2"/>
<keyword evidence="13" id="KW-1185">Reference proteome</keyword>
<evidence type="ECO:0000256" key="10">
    <source>
        <dbReference type="RuleBase" id="RU366046"/>
    </source>
</evidence>
<evidence type="ECO:0000256" key="5">
    <source>
        <dbReference type="ARBA" id="ARBA00013189"/>
    </source>
</evidence>
<keyword evidence="8 10" id="KW-0413">Isomerase</keyword>
<accession>A0A562TKD5</accession>
<dbReference type="GO" id="GO:0003978">
    <property type="term" value="F:UDP-glucose 4-epimerase activity"/>
    <property type="evidence" value="ECO:0007669"/>
    <property type="project" value="UniProtKB-UniRule"/>
</dbReference>
<comment type="cofactor">
    <cofactor evidence="2 10">
        <name>NAD(+)</name>
        <dbReference type="ChEBI" id="CHEBI:57540"/>
    </cofactor>
</comment>
<reference evidence="12 13" key="1">
    <citation type="submission" date="2019-07" db="EMBL/GenBank/DDBJ databases">
        <title>Genomic Encyclopedia of Archaeal and Bacterial Type Strains, Phase II (KMG-II): from individual species to whole genera.</title>
        <authorList>
            <person name="Goeker M."/>
        </authorList>
    </citation>
    <scope>NUCLEOTIDE SEQUENCE [LARGE SCALE GENOMIC DNA]</scope>
    <source>
        <strain evidence="12 13">ATCC BAA-252</strain>
    </source>
</reference>
<dbReference type="EMBL" id="VLLF01000001">
    <property type="protein sequence ID" value="TWI93430.1"/>
    <property type="molecule type" value="Genomic_DNA"/>
</dbReference>
<keyword evidence="7 10" id="KW-0520">NAD</keyword>
<dbReference type="Pfam" id="PF01370">
    <property type="entry name" value="Epimerase"/>
    <property type="match status" value="1"/>
</dbReference>
<dbReference type="Gene3D" id="3.90.25.10">
    <property type="entry name" value="UDP-galactose 4-epimerase, domain 1"/>
    <property type="match status" value="1"/>
</dbReference>
<evidence type="ECO:0000256" key="2">
    <source>
        <dbReference type="ARBA" id="ARBA00001911"/>
    </source>
</evidence>
<comment type="caution">
    <text evidence="12">The sequence shown here is derived from an EMBL/GenBank/DDBJ whole genome shotgun (WGS) entry which is preliminary data.</text>
</comment>
<name>A0A562TKD5_9HYPH</name>
<dbReference type="GO" id="GO:0033499">
    <property type="term" value="P:galactose catabolic process via UDP-galactose, Leloir pathway"/>
    <property type="evidence" value="ECO:0007669"/>
    <property type="project" value="TreeGrafter"/>
</dbReference>
<feature type="domain" description="NAD-dependent epimerase/dehydratase" evidence="11">
    <location>
        <begin position="3"/>
        <end position="252"/>
    </location>
</feature>
<evidence type="ECO:0000313" key="12">
    <source>
        <dbReference type="EMBL" id="TWI93430.1"/>
    </source>
</evidence>
<evidence type="ECO:0000256" key="1">
    <source>
        <dbReference type="ARBA" id="ARBA00000083"/>
    </source>
</evidence>
<dbReference type="RefSeq" id="WP_145340912.1">
    <property type="nucleotide sequence ID" value="NZ_SMLY01000062.1"/>
</dbReference>
<dbReference type="PANTHER" id="PTHR43725:SF53">
    <property type="entry name" value="UDP-ARABINOSE 4-EPIMERASE 1"/>
    <property type="match status" value="1"/>
</dbReference>
<evidence type="ECO:0000256" key="6">
    <source>
        <dbReference type="ARBA" id="ARBA00018569"/>
    </source>
</evidence>
<comment type="similarity">
    <text evidence="4 10">Belongs to the NAD(P)-dependent epimerase/dehydratase family.</text>
</comment>
<dbReference type="Proteomes" id="UP000320593">
    <property type="component" value="Unassembled WGS sequence"/>
</dbReference>
<evidence type="ECO:0000259" key="11">
    <source>
        <dbReference type="Pfam" id="PF01370"/>
    </source>
</evidence>
<dbReference type="PANTHER" id="PTHR43725">
    <property type="entry name" value="UDP-GLUCOSE 4-EPIMERASE"/>
    <property type="match status" value="1"/>
</dbReference>
<dbReference type="CDD" id="cd05247">
    <property type="entry name" value="UDP_G4E_1_SDR_e"/>
    <property type="match status" value="1"/>
</dbReference>
<dbReference type="InterPro" id="IPR001509">
    <property type="entry name" value="Epimerase_deHydtase"/>
</dbReference>
<dbReference type="NCBIfam" id="TIGR01179">
    <property type="entry name" value="galE"/>
    <property type="match status" value="1"/>
</dbReference>
<evidence type="ECO:0000256" key="9">
    <source>
        <dbReference type="ARBA" id="ARBA00023277"/>
    </source>
</evidence>
<proteinExistence type="inferred from homology"/>
<organism evidence="12 13">
    <name type="scientific">Roseibium hamelinense</name>
    <dbReference type="NCBI Taxonomy" id="150831"/>
    <lineage>
        <taxon>Bacteria</taxon>
        <taxon>Pseudomonadati</taxon>
        <taxon>Pseudomonadota</taxon>
        <taxon>Alphaproteobacteria</taxon>
        <taxon>Hyphomicrobiales</taxon>
        <taxon>Stappiaceae</taxon>
        <taxon>Roseibium</taxon>
    </lineage>
</organism>
<evidence type="ECO:0000256" key="7">
    <source>
        <dbReference type="ARBA" id="ARBA00023027"/>
    </source>
</evidence>
<dbReference type="Gene3D" id="3.40.50.720">
    <property type="entry name" value="NAD(P)-binding Rossmann-like Domain"/>
    <property type="match status" value="1"/>
</dbReference>
<comment type="catalytic activity">
    <reaction evidence="1 10">
        <text>UDP-alpha-D-glucose = UDP-alpha-D-galactose</text>
        <dbReference type="Rhea" id="RHEA:22168"/>
        <dbReference type="ChEBI" id="CHEBI:58885"/>
        <dbReference type="ChEBI" id="CHEBI:66914"/>
        <dbReference type="EC" id="5.1.3.2"/>
    </reaction>
</comment>
<evidence type="ECO:0000256" key="4">
    <source>
        <dbReference type="ARBA" id="ARBA00007637"/>
    </source>
</evidence>
<dbReference type="AlphaFoldDB" id="A0A562TKD5"/>
<dbReference type="EC" id="5.1.3.2" evidence="5 10"/>